<sequence length="86" mass="10064">MKDLISNEWRSVNDWPDGWYMGKCMTCSTQYTGPKLSMRCYVCETAAKAKVPDFEQIRKSKEHMLRKFEALRKEAEANGWVLTKPI</sequence>
<proteinExistence type="predicted"/>
<dbReference type="Proteomes" id="UP000250157">
    <property type="component" value="Segment"/>
</dbReference>
<name>A0A2Z5ZCI0_9CAUD</name>
<dbReference type="RefSeq" id="YP_010090749.1">
    <property type="nucleotide sequence ID" value="NC_055721.1"/>
</dbReference>
<evidence type="ECO:0000313" key="2">
    <source>
        <dbReference type="Proteomes" id="UP000250157"/>
    </source>
</evidence>
<dbReference type="GeneID" id="65108241"/>
<keyword evidence="2" id="KW-1185">Reference proteome</keyword>
<organism evidence="1 2">
    <name type="scientific">Escherichia phage EcS1</name>
    <dbReference type="NCBI Taxonomy" id="2083276"/>
    <lineage>
        <taxon>Viruses</taxon>
        <taxon>Duplodnaviria</taxon>
        <taxon>Heunggongvirae</taxon>
        <taxon>Uroviricota</taxon>
        <taxon>Caudoviricetes</taxon>
        <taxon>Pantevenvirales</taxon>
        <taxon>Straboviridae</taxon>
        <taxon>Tevenvirinae</taxon>
        <taxon>Kagamiyamavirus</taxon>
        <taxon>Kagamiyamavirus ecs1</taxon>
    </lineage>
</organism>
<dbReference type="KEGG" id="vg:65108241"/>
<protein>
    <submittedName>
        <fullName evidence="1">46.1 gene product</fullName>
    </submittedName>
</protein>
<dbReference type="EMBL" id="LC371242">
    <property type="protein sequence ID" value="BBC78102.1"/>
    <property type="molecule type" value="Genomic_DNA"/>
</dbReference>
<accession>A0A2Z5ZCI0</accession>
<evidence type="ECO:0000313" key="1">
    <source>
        <dbReference type="EMBL" id="BBC78102.1"/>
    </source>
</evidence>
<reference evidence="1 2" key="1">
    <citation type="submission" date="2018-02" db="EMBL/GenBank/DDBJ databases">
        <title>Full genome sequencing of a novel polyvalent bacteriophage as one of T4-Family member.</title>
        <authorList>
            <person name="Kawasaki T."/>
            <person name="Saad A.M."/>
            <person name="Yamada T."/>
        </authorList>
    </citation>
    <scope>NUCLEOTIDE SEQUENCE [LARGE SCALE GENOMIC DNA]</scope>
    <source>
        <strain evidence="1 2">EcS1</strain>
    </source>
</reference>